<keyword evidence="5" id="KW-1015">Disulfide bond</keyword>
<dbReference type="PaxDb" id="3827-XP_004512600.1"/>
<dbReference type="STRING" id="3827.A0A1S2Z008"/>
<dbReference type="Pfam" id="PF00197">
    <property type="entry name" value="Kunitz_legume"/>
    <property type="match status" value="1"/>
</dbReference>
<dbReference type="GO" id="GO:0005576">
    <property type="term" value="C:extracellular region"/>
    <property type="evidence" value="ECO:0007669"/>
    <property type="project" value="UniProtKB-SubCell"/>
</dbReference>
<evidence type="ECO:0000256" key="4">
    <source>
        <dbReference type="ARBA" id="ARBA00022900"/>
    </source>
</evidence>
<dbReference type="SMART" id="SM00452">
    <property type="entry name" value="STI"/>
    <property type="match status" value="1"/>
</dbReference>
<dbReference type="CDD" id="cd23377">
    <property type="entry name" value="beta-trefoil_STI_MP4-like"/>
    <property type="match status" value="1"/>
</dbReference>
<dbReference type="KEGG" id="cam:101497032"/>
<keyword evidence="7" id="KW-1185">Reference proteome</keyword>
<dbReference type="Gene3D" id="2.80.10.50">
    <property type="match status" value="1"/>
</dbReference>
<organism evidence="7 8">
    <name type="scientific">Cicer arietinum</name>
    <name type="common">Chickpea</name>
    <name type="synonym">Garbanzo</name>
    <dbReference type="NCBI Taxonomy" id="3827"/>
    <lineage>
        <taxon>Eukaryota</taxon>
        <taxon>Viridiplantae</taxon>
        <taxon>Streptophyta</taxon>
        <taxon>Embryophyta</taxon>
        <taxon>Tracheophyta</taxon>
        <taxon>Spermatophyta</taxon>
        <taxon>Magnoliopsida</taxon>
        <taxon>eudicotyledons</taxon>
        <taxon>Gunneridae</taxon>
        <taxon>Pentapetalae</taxon>
        <taxon>rosids</taxon>
        <taxon>fabids</taxon>
        <taxon>Fabales</taxon>
        <taxon>Fabaceae</taxon>
        <taxon>Papilionoideae</taxon>
        <taxon>50 kb inversion clade</taxon>
        <taxon>NPAAA clade</taxon>
        <taxon>Hologalegina</taxon>
        <taxon>IRL clade</taxon>
        <taxon>Cicereae</taxon>
        <taxon>Cicer</taxon>
    </lineage>
</organism>
<evidence type="ECO:0000313" key="8">
    <source>
        <dbReference type="RefSeq" id="XP_004512600.1"/>
    </source>
</evidence>
<dbReference type="InterPro" id="IPR002160">
    <property type="entry name" value="Prot_inh_Kunz-lg"/>
</dbReference>
<dbReference type="AlphaFoldDB" id="A0A1S2Z008"/>
<feature type="signal peptide" evidence="6">
    <location>
        <begin position="1"/>
        <end position="23"/>
    </location>
</feature>
<keyword evidence="2" id="KW-0964">Secreted</keyword>
<evidence type="ECO:0000256" key="5">
    <source>
        <dbReference type="ARBA" id="ARBA00023157"/>
    </source>
</evidence>
<name>A0A1S2Z008_CICAR</name>
<dbReference type="PANTHER" id="PTHR33107:SF21">
    <property type="entry name" value="KUNITZ FAMILY TRYPSIN AND PROTEASE INHIBITOR PROTEIN"/>
    <property type="match status" value="1"/>
</dbReference>
<keyword evidence="6" id="KW-0732">Signal</keyword>
<sequence length="218" mass="23802">MKLIFSLSLSFLLFSFITNLSLAFSNDDGEEVLDINGNPIIPGGEYYIFPSNQDHRSGGLKLEITGHLKCPITVIQNNVITELPVKFSVPGISLGKIFTGTPMEIEFTKKPNCAKSSKWLIFVDETLLGSVGIGIPENCSDIRNGNFNIQKYGSGNVYNLRFCAKVKESPTPICLNIGRYNNGGKEGGNRLVFCDGKGYPFVFVDAASYESGIILEVA</sequence>
<dbReference type="PANTHER" id="PTHR33107">
    <property type="entry name" value="KUNITZ TRYPSIN INHIBITOR 2"/>
    <property type="match status" value="1"/>
</dbReference>
<dbReference type="Proteomes" id="UP000087171">
    <property type="component" value="Chromosome Ca8"/>
</dbReference>
<dbReference type="GeneID" id="101497032"/>
<dbReference type="RefSeq" id="XP_004512600.1">
    <property type="nucleotide sequence ID" value="XM_004512543.3"/>
</dbReference>
<dbReference type="OrthoDB" id="1431512at2759"/>
<evidence type="ECO:0000313" key="7">
    <source>
        <dbReference type="Proteomes" id="UP000087171"/>
    </source>
</evidence>
<dbReference type="PROSITE" id="PS00283">
    <property type="entry name" value="SOYBEAN_KUNITZ"/>
    <property type="match status" value="1"/>
</dbReference>
<evidence type="ECO:0000256" key="1">
    <source>
        <dbReference type="ARBA" id="ARBA00004613"/>
    </source>
</evidence>
<feature type="chain" id="PRO_5010269899" evidence="6">
    <location>
        <begin position="24"/>
        <end position="218"/>
    </location>
</feature>
<reference evidence="7" key="1">
    <citation type="journal article" date="2013" name="Nat. Biotechnol.">
        <title>Draft genome sequence of chickpea (Cicer arietinum) provides a resource for trait improvement.</title>
        <authorList>
            <person name="Varshney R.K."/>
            <person name="Song C."/>
            <person name="Saxena R.K."/>
            <person name="Azam S."/>
            <person name="Yu S."/>
            <person name="Sharpe A.G."/>
            <person name="Cannon S."/>
            <person name="Baek J."/>
            <person name="Rosen B.D."/>
            <person name="Tar'an B."/>
            <person name="Millan T."/>
            <person name="Zhang X."/>
            <person name="Ramsay L.D."/>
            <person name="Iwata A."/>
            <person name="Wang Y."/>
            <person name="Nelson W."/>
            <person name="Farmer A.D."/>
            <person name="Gaur P.M."/>
            <person name="Soderlund C."/>
            <person name="Penmetsa R.V."/>
            <person name="Xu C."/>
            <person name="Bharti A.K."/>
            <person name="He W."/>
            <person name="Winter P."/>
            <person name="Zhao S."/>
            <person name="Hane J.K."/>
            <person name="Carrasquilla-Garcia N."/>
            <person name="Condie J.A."/>
            <person name="Upadhyaya H.D."/>
            <person name="Luo M.C."/>
            <person name="Thudi M."/>
            <person name="Gowda C.L."/>
            <person name="Singh N.P."/>
            <person name="Lichtenzveig J."/>
            <person name="Gali K.K."/>
            <person name="Rubio J."/>
            <person name="Nadarajan N."/>
            <person name="Dolezel J."/>
            <person name="Bansal K.C."/>
            <person name="Xu X."/>
            <person name="Edwards D."/>
            <person name="Zhang G."/>
            <person name="Kahl G."/>
            <person name="Gil J."/>
            <person name="Singh K.B."/>
            <person name="Datta S.K."/>
            <person name="Jackson S.A."/>
            <person name="Wang J."/>
            <person name="Cook D.R."/>
        </authorList>
    </citation>
    <scope>NUCLEOTIDE SEQUENCE [LARGE SCALE GENOMIC DNA]</scope>
    <source>
        <strain evidence="7">cv. CDC Frontier</strain>
    </source>
</reference>
<dbReference type="SMR" id="A0A1S2Z008"/>
<evidence type="ECO:0000256" key="3">
    <source>
        <dbReference type="ARBA" id="ARBA00022690"/>
    </source>
</evidence>
<dbReference type="InterPro" id="IPR011065">
    <property type="entry name" value="Kunitz_inhibitor_STI-like_sf"/>
</dbReference>
<evidence type="ECO:0000256" key="2">
    <source>
        <dbReference type="ARBA" id="ARBA00022525"/>
    </source>
</evidence>
<dbReference type="SUPFAM" id="SSF50386">
    <property type="entry name" value="STI-like"/>
    <property type="match status" value="1"/>
</dbReference>
<keyword evidence="4" id="KW-0722">Serine protease inhibitor</keyword>
<keyword evidence="3" id="KW-0646">Protease inhibitor</keyword>
<proteinExistence type="predicted"/>
<reference evidence="8" key="2">
    <citation type="submission" date="2025-08" db="UniProtKB">
        <authorList>
            <consortium name="RefSeq"/>
        </authorList>
    </citation>
    <scope>IDENTIFICATION</scope>
    <source>
        <tissue evidence="8">Etiolated seedlings</tissue>
    </source>
</reference>
<comment type="subcellular location">
    <subcellularLocation>
        <location evidence="1">Secreted</location>
    </subcellularLocation>
</comment>
<protein>
    <submittedName>
        <fullName evidence="8">Kunitz-type trypsin inhibitor-like 2 protein</fullName>
    </submittedName>
</protein>
<dbReference type="GO" id="GO:0004867">
    <property type="term" value="F:serine-type endopeptidase inhibitor activity"/>
    <property type="evidence" value="ECO:0007669"/>
    <property type="project" value="UniProtKB-KW"/>
</dbReference>
<accession>A0A1S2Z008</accession>
<gene>
    <name evidence="8" type="primary">LOC101497032</name>
</gene>
<evidence type="ECO:0000256" key="6">
    <source>
        <dbReference type="SAM" id="SignalP"/>
    </source>
</evidence>